<keyword evidence="7" id="KW-0028">Amino-acid biosynthesis</keyword>
<accession>A0A2H0US27</accession>
<evidence type="ECO:0000256" key="7">
    <source>
        <dbReference type="ARBA" id="ARBA00023167"/>
    </source>
</evidence>
<gene>
    <name evidence="11" type="ORF">COU07_02475</name>
</gene>
<dbReference type="GO" id="GO:0006164">
    <property type="term" value="P:purine nucleotide biosynthetic process"/>
    <property type="evidence" value="ECO:0007669"/>
    <property type="project" value="UniProtKB-KW"/>
</dbReference>
<dbReference type="GO" id="GO:0004477">
    <property type="term" value="F:methenyltetrahydrofolate cyclohydrolase activity"/>
    <property type="evidence" value="ECO:0007669"/>
    <property type="project" value="TreeGrafter"/>
</dbReference>
<dbReference type="PRINTS" id="PR00085">
    <property type="entry name" value="THFDHDRGNASE"/>
</dbReference>
<dbReference type="Pfam" id="PF00763">
    <property type="entry name" value="THF_DHG_CYH"/>
    <property type="match status" value="1"/>
</dbReference>
<evidence type="ECO:0000256" key="4">
    <source>
        <dbReference type="ARBA" id="ARBA00022801"/>
    </source>
</evidence>
<evidence type="ECO:0000256" key="8">
    <source>
        <dbReference type="ARBA" id="ARBA00023268"/>
    </source>
</evidence>
<evidence type="ECO:0000313" key="11">
    <source>
        <dbReference type="EMBL" id="PIR89187.1"/>
    </source>
</evidence>
<keyword evidence="2" id="KW-0554">One-carbon metabolism</keyword>
<keyword evidence="7" id="KW-0486">Methionine biosynthesis</keyword>
<dbReference type="Gene3D" id="3.40.50.10860">
    <property type="entry name" value="Leucine Dehydrogenase, chain A, domain 1"/>
    <property type="match status" value="1"/>
</dbReference>
<dbReference type="PROSITE" id="PS00766">
    <property type="entry name" value="THF_DHG_CYH_1"/>
    <property type="match status" value="1"/>
</dbReference>
<dbReference type="GO" id="GO:0035999">
    <property type="term" value="P:tetrahydrofolate interconversion"/>
    <property type="evidence" value="ECO:0007669"/>
    <property type="project" value="TreeGrafter"/>
</dbReference>
<comment type="caution">
    <text evidence="11">The sequence shown here is derived from an EMBL/GenBank/DDBJ whole genome shotgun (WGS) entry which is preliminary data.</text>
</comment>
<reference evidence="12" key="1">
    <citation type="submission" date="2017-09" db="EMBL/GenBank/DDBJ databases">
        <title>Depth-based differentiation of microbial function through sediment-hosted aquifers and enrichment of novel symbionts in the deep terrestrial subsurface.</title>
        <authorList>
            <person name="Probst A.J."/>
            <person name="Ladd B."/>
            <person name="Jarett J.K."/>
            <person name="Geller-Mcgrath D.E."/>
            <person name="Sieber C.M.K."/>
            <person name="Emerson J.B."/>
            <person name="Anantharaman K."/>
            <person name="Thomas B.C."/>
            <person name="Malmstrom R."/>
            <person name="Stieglmeier M."/>
            <person name="Klingl A."/>
            <person name="Woyke T."/>
            <person name="Ryan C.M."/>
            <person name="Banfield J.F."/>
        </authorList>
    </citation>
    <scope>NUCLEOTIDE SEQUENCE [LARGE SCALE GENOMIC DNA]</scope>
</reference>
<feature type="domain" description="Tetrahydrofolate dehydrogenase/cyclohydrolase NAD(P)-binding" evidence="10">
    <location>
        <begin position="131"/>
        <end position="264"/>
    </location>
</feature>
<dbReference type="EMBL" id="PFAZ01000005">
    <property type="protein sequence ID" value="PIR89187.1"/>
    <property type="molecule type" value="Genomic_DNA"/>
</dbReference>
<dbReference type="Gene3D" id="3.40.50.720">
    <property type="entry name" value="NAD(P)-binding Rossmann-like Domain"/>
    <property type="match status" value="1"/>
</dbReference>
<evidence type="ECO:0000256" key="5">
    <source>
        <dbReference type="ARBA" id="ARBA00022857"/>
    </source>
</evidence>
<dbReference type="SUPFAM" id="SSF51735">
    <property type="entry name" value="NAD(P)-binding Rossmann-fold domains"/>
    <property type="match status" value="1"/>
</dbReference>
<keyword evidence="4" id="KW-0378">Hydrolase</keyword>
<evidence type="ECO:0000256" key="3">
    <source>
        <dbReference type="ARBA" id="ARBA00022755"/>
    </source>
</evidence>
<dbReference type="InterPro" id="IPR046346">
    <property type="entry name" value="Aminoacid_DH-like_N_sf"/>
</dbReference>
<keyword evidence="3" id="KW-0658">Purine biosynthesis</keyword>
<feature type="domain" description="Tetrahydrofolate dehydrogenase/cyclohydrolase catalytic" evidence="9">
    <location>
        <begin position="5"/>
        <end position="111"/>
    </location>
</feature>
<evidence type="ECO:0000256" key="6">
    <source>
        <dbReference type="ARBA" id="ARBA00023002"/>
    </source>
</evidence>
<dbReference type="InterPro" id="IPR020631">
    <property type="entry name" value="THF_DH/CycHdrlase_NAD-bd_dom"/>
</dbReference>
<dbReference type="PANTHER" id="PTHR48099:SF5">
    <property type="entry name" value="C-1-TETRAHYDROFOLATE SYNTHASE, CYTOPLASMIC"/>
    <property type="match status" value="1"/>
</dbReference>
<dbReference type="InterPro" id="IPR036291">
    <property type="entry name" value="NAD(P)-bd_dom_sf"/>
</dbReference>
<evidence type="ECO:0000313" key="12">
    <source>
        <dbReference type="Proteomes" id="UP000231157"/>
    </source>
</evidence>
<organism evidence="11 12">
    <name type="scientific">Candidatus Harrisonbacteria bacterium CG10_big_fil_rev_8_21_14_0_10_40_38</name>
    <dbReference type="NCBI Taxonomy" id="1974583"/>
    <lineage>
        <taxon>Bacteria</taxon>
        <taxon>Candidatus Harrisoniibacteriota</taxon>
    </lineage>
</organism>
<dbReference type="InterPro" id="IPR000672">
    <property type="entry name" value="THF_DH/CycHdrlase"/>
</dbReference>
<dbReference type="InterPro" id="IPR020630">
    <property type="entry name" value="THF_DH/CycHdrlase_cat_dom"/>
</dbReference>
<dbReference type="AlphaFoldDB" id="A0A2H0US27"/>
<dbReference type="GO" id="GO:0009086">
    <property type="term" value="P:methionine biosynthetic process"/>
    <property type="evidence" value="ECO:0007669"/>
    <property type="project" value="UniProtKB-KW"/>
</dbReference>
<proteinExistence type="predicted"/>
<dbReference type="GO" id="GO:0004488">
    <property type="term" value="F:methylenetetrahydrofolate dehydrogenase (NADP+) activity"/>
    <property type="evidence" value="ECO:0007669"/>
    <property type="project" value="InterPro"/>
</dbReference>
<sequence length="267" mass="28589">MIVNGGEIAKNILSILATESKPEKSLAAIVTLGDEASLRFVAQKERVARDIGVYFFIRNVSGENIEEKILNEISVLNADPTVGGIILQMPLPREVQRDKCVLAIDKNKDVDCLQLSIRSNFFDTILPPSAGVVKELVNVLNLPLADLNAAVLGANGFLVGIPVSSFLRKSAKSVAELDKDTWDKKALLEADIVVSGMGAPEFVKGEMIKRGAVLIDFGYGTGKDGSVSGDFDFESCEGVASFITPTPGGTGPILVAKLFQNFFELNS</sequence>
<evidence type="ECO:0000259" key="9">
    <source>
        <dbReference type="Pfam" id="PF00763"/>
    </source>
</evidence>
<comment type="pathway">
    <text evidence="1">One-carbon metabolism; tetrahydrofolate interconversion.</text>
</comment>
<protein>
    <submittedName>
        <fullName evidence="11">Uncharacterized protein</fullName>
    </submittedName>
</protein>
<dbReference type="PANTHER" id="PTHR48099">
    <property type="entry name" value="C-1-TETRAHYDROFOLATE SYNTHASE, CYTOPLASMIC-RELATED"/>
    <property type="match status" value="1"/>
</dbReference>
<keyword evidence="8" id="KW-0511">Multifunctional enzyme</keyword>
<evidence type="ECO:0000256" key="2">
    <source>
        <dbReference type="ARBA" id="ARBA00022563"/>
    </source>
</evidence>
<dbReference type="InterPro" id="IPR020867">
    <property type="entry name" value="THF_DH/CycHdrlase_CS"/>
</dbReference>
<dbReference type="Pfam" id="PF02882">
    <property type="entry name" value="THF_DHG_CYH_C"/>
    <property type="match status" value="1"/>
</dbReference>
<keyword evidence="5" id="KW-0521">NADP</keyword>
<name>A0A2H0US27_9BACT</name>
<dbReference type="SUPFAM" id="SSF53223">
    <property type="entry name" value="Aminoacid dehydrogenase-like, N-terminal domain"/>
    <property type="match status" value="1"/>
</dbReference>
<evidence type="ECO:0000256" key="1">
    <source>
        <dbReference type="ARBA" id="ARBA00004777"/>
    </source>
</evidence>
<dbReference type="Proteomes" id="UP000231157">
    <property type="component" value="Unassembled WGS sequence"/>
</dbReference>
<evidence type="ECO:0000259" key="10">
    <source>
        <dbReference type="Pfam" id="PF02882"/>
    </source>
</evidence>
<keyword evidence="6" id="KW-0560">Oxidoreductase</keyword>
<dbReference type="GO" id="GO:0005829">
    <property type="term" value="C:cytosol"/>
    <property type="evidence" value="ECO:0007669"/>
    <property type="project" value="TreeGrafter"/>
</dbReference>